<sequence>NSTGDAFNSVNDLYHVSYKEFEKQFGELVHWCDKIYETITELSSNALSRYLRQ</sequence>
<name>A0A8S2WQ69_9BILA</name>
<dbReference type="EMBL" id="CAJOBA010084101">
    <property type="protein sequence ID" value="CAF4455193.1"/>
    <property type="molecule type" value="Genomic_DNA"/>
</dbReference>
<dbReference type="EMBL" id="CAJNOK010058560">
    <property type="protein sequence ID" value="CAF1629779.1"/>
    <property type="molecule type" value="Genomic_DNA"/>
</dbReference>
<evidence type="ECO:0000313" key="1">
    <source>
        <dbReference type="EMBL" id="CAF1629779.1"/>
    </source>
</evidence>
<accession>A0A8S2WQ69</accession>
<reference evidence="2" key="1">
    <citation type="submission" date="2021-02" db="EMBL/GenBank/DDBJ databases">
        <authorList>
            <person name="Nowell W R."/>
        </authorList>
    </citation>
    <scope>NUCLEOTIDE SEQUENCE</scope>
</reference>
<organism evidence="2 3">
    <name type="scientific">Didymodactylos carnosus</name>
    <dbReference type="NCBI Taxonomy" id="1234261"/>
    <lineage>
        <taxon>Eukaryota</taxon>
        <taxon>Metazoa</taxon>
        <taxon>Spiralia</taxon>
        <taxon>Gnathifera</taxon>
        <taxon>Rotifera</taxon>
        <taxon>Eurotatoria</taxon>
        <taxon>Bdelloidea</taxon>
        <taxon>Philodinida</taxon>
        <taxon>Philodinidae</taxon>
        <taxon>Didymodactylos</taxon>
    </lineage>
</organism>
<evidence type="ECO:0000313" key="3">
    <source>
        <dbReference type="Proteomes" id="UP000682733"/>
    </source>
</evidence>
<gene>
    <name evidence="1" type="ORF">OVA965_LOCUS43657</name>
    <name evidence="2" type="ORF">TMI583_LOCUS46004</name>
</gene>
<protein>
    <submittedName>
        <fullName evidence="2">Uncharacterized protein</fullName>
    </submittedName>
</protein>
<proteinExistence type="predicted"/>
<dbReference type="Proteomes" id="UP000682733">
    <property type="component" value="Unassembled WGS sequence"/>
</dbReference>
<dbReference type="AlphaFoldDB" id="A0A8S2WQ69"/>
<evidence type="ECO:0000313" key="2">
    <source>
        <dbReference type="EMBL" id="CAF4455193.1"/>
    </source>
</evidence>
<feature type="non-terminal residue" evidence="2">
    <location>
        <position position="53"/>
    </location>
</feature>
<comment type="caution">
    <text evidence="2">The sequence shown here is derived from an EMBL/GenBank/DDBJ whole genome shotgun (WGS) entry which is preliminary data.</text>
</comment>
<feature type="non-terminal residue" evidence="2">
    <location>
        <position position="1"/>
    </location>
</feature>
<dbReference type="Proteomes" id="UP000677228">
    <property type="component" value="Unassembled WGS sequence"/>
</dbReference>